<comment type="caution">
    <text evidence="9">The sequence shown here is derived from an EMBL/GenBank/DDBJ whole genome shotgun (WGS) entry which is preliminary data.</text>
</comment>
<name>A0A210QEF0_MIZYE</name>
<dbReference type="GO" id="GO:0000977">
    <property type="term" value="F:RNA polymerase II transcription regulatory region sequence-specific DNA binding"/>
    <property type="evidence" value="ECO:0007669"/>
    <property type="project" value="TreeGrafter"/>
</dbReference>
<evidence type="ECO:0000313" key="10">
    <source>
        <dbReference type="Proteomes" id="UP000242188"/>
    </source>
</evidence>
<dbReference type="InterPro" id="IPR001356">
    <property type="entry name" value="HD"/>
</dbReference>
<dbReference type="PROSITE" id="PS00027">
    <property type="entry name" value="HOMEOBOX_1"/>
    <property type="match status" value="1"/>
</dbReference>
<evidence type="ECO:0000256" key="4">
    <source>
        <dbReference type="ARBA" id="ARBA00023242"/>
    </source>
</evidence>
<dbReference type="Gene3D" id="1.10.10.60">
    <property type="entry name" value="Homeodomain-like"/>
    <property type="match status" value="1"/>
</dbReference>
<gene>
    <name evidence="9" type="ORF">KP79_PYT12549</name>
</gene>
<dbReference type="SMART" id="SM00389">
    <property type="entry name" value="HOX"/>
    <property type="match status" value="1"/>
</dbReference>
<feature type="domain" description="Homeobox" evidence="8">
    <location>
        <begin position="104"/>
        <end position="164"/>
    </location>
</feature>
<dbReference type="PANTHER" id="PTHR24329:SF543">
    <property type="entry name" value="FI01017P-RELATED"/>
    <property type="match status" value="1"/>
</dbReference>
<sequence>MEYSYLGQNSFDTNCGIPGMENPLASCNIPCTYGDTNPFGQMAAQGYRYNGVRTFPPNPAITSASCSMVPRPRDHSQPPVFPTGLSYKMYQHGHHENGLSPEKRKQRRIRTTFTSAQLKELERAFAETHYPDIYTREEIAMKTDLTEARVQVWFQNRRAKFRKVERAKQQQQQQQQQPTTVKQEPGNTSSNNNNSSTTNNNNNTSSNTSKDKQKQSEESSNKSQNETSKWTSGITVGKGTPGMANNPSLPGPYSNVLTNRGADYQTSPSLDKSVSLAGGIF</sequence>
<protein>
    <submittedName>
        <fullName evidence="9">Paired mesoderm homeobox protein 2B</fullName>
    </submittedName>
</protein>
<dbReference type="Pfam" id="PF00046">
    <property type="entry name" value="Homeodomain"/>
    <property type="match status" value="1"/>
</dbReference>
<dbReference type="PROSITE" id="PS50071">
    <property type="entry name" value="HOMEOBOX_2"/>
    <property type="match status" value="1"/>
</dbReference>
<dbReference type="SUPFAM" id="SSF46689">
    <property type="entry name" value="Homeodomain-like"/>
    <property type="match status" value="1"/>
</dbReference>
<comment type="subcellular location">
    <subcellularLocation>
        <location evidence="1 5 6">Nucleus</location>
    </subcellularLocation>
</comment>
<dbReference type="EMBL" id="NEDP02004037">
    <property type="protein sequence ID" value="OWF47061.1"/>
    <property type="molecule type" value="Genomic_DNA"/>
</dbReference>
<organism evidence="9 10">
    <name type="scientific">Mizuhopecten yessoensis</name>
    <name type="common">Japanese scallop</name>
    <name type="synonym">Patinopecten yessoensis</name>
    <dbReference type="NCBI Taxonomy" id="6573"/>
    <lineage>
        <taxon>Eukaryota</taxon>
        <taxon>Metazoa</taxon>
        <taxon>Spiralia</taxon>
        <taxon>Lophotrochozoa</taxon>
        <taxon>Mollusca</taxon>
        <taxon>Bivalvia</taxon>
        <taxon>Autobranchia</taxon>
        <taxon>Pteriomorphia</taxon>
        <taxon>Pectinida</taxon>
        <taxon>Pectinoidea</taxon>
        <taxon>Pectinidae</taxon>
        <taxon>Mizuhopecten</taxon>
    </lineage>
</organism>
<keyword evidence="3 5" id="KW-0371">Homeobox</keyword>
<dbReference type="InterPro" id="IPR009057">
    <property type="entry name" value="Homeodomain-like_sf"/>
</dbReference>
<feature type="compositionally biased region" description="Basic and acidic residues" evidence="7">
    <location>
        <begin position="209"/>
        <end position="220"/>
    </location>
</feature>
<dbReference type="InterPro" id="IPR050649">
    <property type="entry name" value="Paired_Homeobox_TFs"/>
</dbReference>
<evidence type="ECO:0000256" key="6">
    <source>
        <dbReference type="RuleBase" id="RU000682"/>
    </source>
</evidence>
<dbReference type="GO" id="GO:0005634">
    <property type="term" value="C:nucleus"/>
    <property type="evidence" value="ECO:0007669"/>
    <property type="project" value="UniProtKB-SubCell"/>
</dbReference>
<keyword evidence="2 5" id="KW-0238">DNA-binding</keyword>
<evidence type="ECO:0000256" key="3">
    <source>
        <dbReference type="ARBA" id="ARBA00023155"/>
    </source>
</evidence>
<dbReference type="PANTHER" id="PTHR24329">
    <property type="entry name" value="HOMEOBOX PROTEIN ARISTALESS"/>
    <property type="match status" value="1"/>
</dbReference>
<dbReference type="InterPro" id="IPR017970">
    <property type="entry name" value="Homeobox_CS"/>
</dbReference>
<feature type="DNA-binding region" description="Homeobox" evidence="5">
    <location>
        <begin position="106"/>
        <end position="165"/>
    </location>
</feature>
<evidence type="ECO:0000256" key="1">
    <source>
        <dbReference type="ARBA" id="ARBA00004123"/>
    </source>
</evidence>
<dbReference type="STRING" id="6573.A0A210QEF0"/>
<evidence type="ECO:0000256" key="5">
    <source>
        <dbReference type="PROSITE-ProRule" id="PRU00108"/>
    </source>
</evidence>
<evidence type="ECO:0000256" key="7">
    <source>
        <dbReference type="SAM" id="MobiDB-lite"/>
    </source>
</evidence>
<reference evidence="9 10" key="1">
    <citation type="journal article" date="2017" name="Nat. Ecol. Evol.">
        <title>Scallop genome provides insights into evolution of bilaterian karyotype and development.</title>
        <authorList>
            <person name="Wang S."/>
            <person name="Zhang J."/>
            <person name="Jiao W."/>
            <person name="Li J."/>
            <person name="Xun X."/>
            <person name="Sun Y."/>
            <person name="Guo X."/>
            <person name="Huan P."/>
            <person name="Dong B."/>
            <person name="Zhang L."/>
            <person name="Hu X."/>
            <person name="Sun X."/>
            <person name="Wang J."/>
            <person name="Zhao C."/>
            <person name="Wang Y."/>
            <person name="Wang D."/>
            <person name="Huang X."/>
            <person name="Wang R."/>
            <person name="Lv J."/>
            <person name="Li Y."/>
            <person name="Zhang Z."/>
            <person name="Liu B."/>
            <person name="Lu W."/>
            <person name="Hui Y."/>
            <person name="Liang J."/>
            <person name="Zhou Z."/>
            <person name="Hou R."/>
            <person name="Li X."/>
            <person name="Liu Y."/>
            <person name="Li H."/>
            <person name="Ning X."/>
            <person name="Lin Y."/>
            <person name="Zhao L."/>
            <person name="Xing Q."/>
            <person name="Dou J."/>
            <person name="Li Y."/>
            <person name="Mao J."/>
            <person name="Guo H."/>
            <person name="Dou H."/>
            <person name="Li T."/>
            <person name="Mu C."/>
            <person name="Jiang W."/>
            <person name="Fu Q."/>
            <person name="Fu X."/>
            <person name="Miao Y."/>
            <person name="Liu J."/>
            <person name="Yu Q."/>
            <person name="Li R."/>
            <person name="Liao H."/>
            <person name="Li X."/>
            <person name="Kong Y."/>
            <person name="Jiang Z."/>
            <person name="Chourrout D."/>
            <person name="Li R."/>
            <person name="Bao Z."/>
        </authorList>
    </citation>
    <scope>NUCLEOTIDE SEQUENCE [LARGE SCALE GENOMIC DNA]</scope>
    <source>
        <strain evidence="9 10">PY_sf001</strain>
    </source>
</reference>
<feature type="region of interest" description="Disordered" evidence="7">
    <location>
        <begin position="164"/>
        <end position="281"/>
    </location>
</feature>
<evidence type="ECO:0000259" key="8">
    <source>
        <dbReference type="PROSITE" id="PS50071"/>
    </source>
</evidence>
<dbReference type="Proteomes" id="UP000242188">
    <property type="component" value="Unassembled WGS sequence"/>
</dbReference>
<dbReference type="GO" id="GO:0000981">
    <property type="term" value="F:DNA-binding transcription factor activity, RNA polymerase II-specific"/>
    <property type="evidence" value="ECO:0007669"/>
    <property type="project" value="InterPro"/>
</dbReference>
<feature type="compositionally biased region" description="Low complexity" evidence="7">
    <location>
        <begin position="187"/>
        <end position="208"/>
    </location>
</feature>
<evidence type="ECO:0000313" key="9">
    <source>
        <dbReference type="EMBL" id="OWF47061.1"/>
    </source>
</evidence>
<accession>A0A210QEF0</accession>
<dbReference type="OrthoDB" id="6159439at2759"/>
<dbReference type="AlphaFoldDB" id="A0A210QEF0"/>
<keyword evidence="10" id="KW-1185">Reference proteome</keyword>
<evidence type="ECO:0000256" key="2">
    <source>
        <dbReference type="ARBA" id="ARBA00023125"/>
    </source>
</evidence>
<dbReference type="FunFam" id="1.10.10.60:FF:000182">
    <property type="entry name" value="Paired like homeobox 2B"/>
    <property type="match status" value="1"/>
</dbReference>
<dbReference type="CDD" id="cd00086">
    <property type="entry name" value="homeodomain"/>
    <property type="match status" value="1"/>
</dbReference>
<proteinExistence type="predicted"/>
<keyword evidence="4 5" id="KW-0539">Nucleus</keyword>